<feature type="region of interest" description="Disordered" evidence="1">
    <location>
        <begin position="537"/>
        <end position="557"/>
    </location>
</feature>
<proteinExistence type="predicted"/>
<comment type="caution">
    <text evidence="2">The sequence shown here is derived from an EMBL/GenBank/DDBJ whole genome shotgun (WGS) entry which is preliminary data.</text>
</comment>
<protein>
    <submittedName>
        <fullName evidence="2">Uncharacterized protein</fullName>
    </submittedName>
</protein>
<dbReference type="AlphaFoldDB" id="A0AAW0D9T9"/>
<evidence type="ECO:0000313" key="2">
    <source>
        <dbReference type="EMBL" id="KAK7047915.1"/>
    </source>
</evidence>
<feature type="compositionally biased region" description="Pro residues" evidence="1">
    <location>
        <begin position="537"/>
        <end position="548"/>
    </location>
</feature>
<accession>A0AAW0D9T9</accession>
<evidence type="ECO:0000256" key="1">
    <source>
        <dbReference type="SAM" id="MobiDB-lite"/>
    </source>
</evidence>
<sequence length="569" mass="66247">MPFIWLLCSRFEPQIRHTVDEAGFASFNLNRIEVYNMTVRLTRQLTESDLDIQMYLLEKFAKLRKKRGGVLQDLGETWPSQDDLESLVWRASGQIIFAVTVIKFVDTDDIDYRPQDRLKMILSTEPEAIQASPYPAFDILYRQILSTCRDWDTVRLILRLLITPKYELDEVSRYDHSQVLWNSPSVIAQFLQLGLGDVEMVLLQLRSVIYLPREEDMHPVIRILHTSFTEFLTDKARSGDFFVMRYSREEYNGLVAMLLLRTISSYTAYYPPYHYHSSGQQPSDVAIVGWQAEAKQATDRSTLSWYAFKYWMIYCCRIAHPSTGLFDQLNEFYPESALALALTIPTSNFVSMMLHDWKSCLCWANYNESRAKALQIFIGRMNTLLDPLNGELYIGLSKDCLRHDAIRVVLRAELAYTTPRLGGADILPDIWRYYQTWWTEEHSTVEQRVCPLVLSTHCDRALPEDWVVIRVAPANGRAFNARRPRYTDEKIQWKVFDNDVTHDTSESVEKNIVKEEDLVAFKTRVYELRDLLADLAVPPPDLSPPDPSPPEKPRLESVHEWFRRRGWNG</sequence>
<organism evidence="2 3">
    <name type="scientific">Paramarasmius palmivorus</name>
    <dbReference type="NCBI Taxonomy" id="297713"/>
    <lineage>
        <taxon>Eukaryota</taxon>
        <taxon>Fungi</taxon>
        <taxon>Dikarya</taxon>
        <taxon>Basidiomycota</taxon>
        <taxon>Agaricomycotina</taxon>
        <taxon>Agaricomycetes</taxon>
        <taxon>Agaricomycetidae</taxon>
        <taxon>Agaricales</taxon>
        <taxon>Marasmiineae</taxon>
        <taxon>Marasmiaceae</taxon>
        <taxon>Paramarasmius</taxon>
    </lineage>
</organism>
<name>A0AAW0D9T9_9AGAR</name>
<evidence type="ECO:0000313" key="3">
    <source>
        <dbReference type="Proteomes" id="UP001383192"/>
    </source>
</evidence>
<dbReference type="EMBL" id="JAYKXP010000018">
    <property type="protein sequence ID" value="KAK7047915.1"/>
    <property type="molecule type" value="Genomic_DNA"/>
</dbReference>
<reference evidence="2 3" key="1">
    <citation type="submission" date="2024-01" db="EMBL/GenBank/DDBJ databases">
        <title>A draft genome for a cacao thread blight-causing isolate of Paramarasmius palmivorus.</title>
        <authorList>
            <person name="Baruah I.K."/>
            <person name="Bukari Y."/>
            <person name="Amoako-Attah I."/>
            <person name="Meinhardt L.W."/>
            <person name="Bailey B.A."/>
            <person name="Cohen S.P."/>
        </authorList>
    </citation>
    <scope>NUCLEOTIDE SEQUENCE [LARGE SCALE GENOMIC DNA]</scope>
    <source>
        <strain evidence="2 3">GH-12</strain>
    </source>
</reference>
<gene>
    <name evidence="2" type="ORF">VNI00_006243</name>
</gene>
<keyword evidence="3" id="KW-1185">Reference proteome</keyword>
<dbReference type="Proteomes" id="UP001383192">
    <property type="component" value="Unassembled WGS sequence"/>
</dbReference>